<dbReference type="InterPro" id="IPR035965">
    <property type="entry name" value="PAS-like_dom_sf"/>
</dbReference>
<name>A0ABR0W8D0_REHGL</name>
<keyword evidence="6" id="KW-1185">Reference proteome</keyword>
<dbReference type="InterPro" id="IPR001294">
    <property type="entry name" value="Phytochrome"/>
</dbReference>
<comment type="similarity">
    <text evidence="1">Belongs to the phytochrome family.</text>
</comment>
<dbReference type="Gene3D" id="3.30.450.20">
    <property type="entry name" value="PAS domain"/>
    <property type="match status" value="1"/>
</dbReference>
<gene>
    <name evidence="5" type="ORF">DH2020_022702</name>
</gene>
<dbReference type="EMBL" id="JABTTQ020000013">
    <property type="protein sequence ID" value="KAK6142354.1"/>
    <property type="molecule type" value="Genomic_DNA"/>
</dbReference>
<sequence length="254" mass="27691">MSSKSTTNKTNCSRSSSSRSKQGARIVSQTPIDAKLQVDYEQSEQQFDYSSSVNLSNAVSDVPSSTVSAYLQKMQRGSLIQPFGCLIAINEHNFSILAYSENAPEMLDLAPHAVPNMEQREVLSFGTDVRSLFRPSGAAALQKAANFEEVNMLNPILVHSKSSGKPFYAILHHIDVGLVIDLEPVNPSDVPVTAAGALKSYKLAAKAISRLQSLSSGNISLLCDVLVREVKDLTGYDRVMVYKFHEGRTWGSCC</sequence>
<dbReference type="Gene3D" id="3.30.450.40">
    <property type="match status" value="1"/>
</dbReference>
<organism evidence="5 6">
    <name type="scientific">Rehmannia glutinosa</name>
    <name type="common">Chinese foxglove</name>
    <dbReference type="NCBI Taxonomy" id="99300"/>
    <lineage>
        <taxon>Eukaryota</taxon>
        <taxon>Viridiplantae</taxon>
        <taxon>Streptophyta</taxon>
        <taxon>Embryophyta</taxon>
        <taxon>Tracheophyta</taxon>
        <taxon>Spermatophyta</taxon>
        <taxon>Magnoliopsida</taxon>
        <taxon>eudicotyledons</taxon>
        <taxon>Gunneridae</taxon>
        <taxon>Pentapetalae</taxon>
        <taxon>asterids</taxon>
        <taxon>lamiids</taxon>
        <taxon>Lamiales</taxon>
        <taxon>Orobanchaceae</taxon>
        <taxon>Rehmannieae</taxon>
        <taxon>Rehmannia</taxon>
    </lineage>
</organism>
<dbReference type="SUPFAM" id="SSF55785">
    <property type="entry name" value="PYP-like sensor domain (PAS domain)"/>
    <property type="match status" value="1"/>
</dbReference>
<feature type="region of interest" description="Disordered" evidence="3">
    <location>
        <begin position="1"/>
        <end position="28"/>
    </location>
</feature>
<reference evidence="5 6" key="1">
    <citation type="journal article" date="2021" name="Comput. Struct. Biotechnol. J.">
        <title>De novo genome assembly of the potent medicinal plant Rehmannia glutinosa using nanopore technology.</title>
        <authorList>
            <person name="Ma L."/>
            <person name="Dong C."/>
            <person name="Song C."/>
            <person name="Wang X."/>
            <person name="Zheng X."/>
            <person name="Niu Y."/>
            <person name="Chen S."/>
            <person name="Feng W."/>
        </authorList>
    </citation>
    <scope>NUCLEOTIDE SEQUENCE [LARGE SCALE GENOMIC DNA]</scope>
    <source>
        <strain evidence="5">DH-2019</strain>
    </source>
</reference>
<dbReference type="PANTHER" id="PTHR47876:SF3">
    <property type="entry name" value="PHYTOCHROME 1"/>
    <property type="match status" value="1"/>
</dbReference>
<feature type="compositionally biased region" description="Low complexity" evidence="3">
    <location>
        <begin position="1"/>
        <end position="21"/>
    </location>
</feature>
<proteinExistence type="inferred from homology"/>
<evidence type="ECO:0000313" key="6">
    <source>
        <dbReference type="Proteomes" id="UP001318860"/>
    </source>
</evidence>
<dbReference type="Proteomes" id="UP001318860">
    <property type="component" value="Unassembled WGS sequence"/>
</dbReference>
<accession>A0ABR0W8D0</accession>
<protein>
    <recommendedName>
        <fullName evidence="4">Phytochrome chromophore attachment site domain-containing protein</fullName>
    </recommendedName>
</protein>
<dbReference type="InterPro" id="IPR016132">
    <property type="entry name" value="Phyto_chromo_attachment"/>
</dbReference>
<dbReference type="PANTHER" id="PTHR47876">
    <property type="entry name" value="OS08G0260000 PROTEIN"/>
    <property type="match status" value="1"/>
</dbReference>
<evidence type="ECO:0000259" key="4">
    <source>
        <dbReference type="PROSITE" id="PS50046"/>
    </source>
</evidence>
<comment type="caution">
    <text evidence="5">The sequence shown here is derived from an EMBL/GenBank/DDBJ whole genome shotgun (WGS) entry which is preliminary data.</text>
</comment>
<dbReference type="InterPro" id="IPR013654">
    <property type="entry name" value="PAS_2"/>
</dbReference>
<dbReference type="PROSITE" id="PS50046">
    <property type="entry name" value="PHYTOCHROME_2"/>
    <property type="match status" value="1"/>
</dbReference>
<evidence type="ECO:0000313" key="5">
    <source>
        <dbReference type="EMBL" id="KAK6142354.1"/>
    </source>
</evidence>
<dbReference type="PRINTS" id="PR01033">
    <property type="entry name" value="PHYTOCHROME"/>
</dbReference>
<dbReference type="InterPro" id="IPR029016">
    <property type="entry name" value="GAF-like_dom_sf"/>
</dbReference>
<dbReference type="Pfam" id="PF08446">
    <property type="entry name" value="PAS_2"/>
    <property type="match status" value="1"/>
</dbReference>
<evidence type="ECO:0000256" key="2">
    <source>
        <dbReference type="ARBA" id="ARBA00023170"/>
    </source>
</evidence>
<keyword evidence="2" id="KW-0675">Receptor</keyword>
<evidence type="ECO:0000256" key="1">
    <source>
        <dbReference type="ARBA" id="ARBA00008235"/>
    </source>
</evidence>
<evidence type="ECO:0000256" key="3">
    <source>
        <dbReference type="SAM" id="MobiDB-lite"/>
    </source>
</evidence>
<dbReference type="SUPFAM" id="SSF55781">
    <property type="entry name" value="GAF domain-like"/>
    <property type="match status" value="1"/>
</dbReference>
<feature type="domain" description="Phytochrome chromophore attachment site" evidence="4">
    <location>
        <begin position="218"/>
        <end position="246"/>
    </location>
</feature>